<evidence type="ECO:0000313" key="4">
    <source>
        <dbReference type="Proteomes" id="UP000562027"/>
    </source>
</evidence>
<dbReference type="RefSeq" id="WP_184302954.1">
    <property type="nucleotide sequence ID" value="NZ_JACHLP010000008.1"/>
</dbReference>
<dbReference type="InterPro" id="IPR002645">
    <property type="entry name" value="STAS_dom"/>
</dbReference>
<dbReference type="InterPro" id="IPR044398">
    <property type="entry name" value="Globin-sensor_dom"/>
</dbReference>
<dbReference type="InterPro" id="IPR036513">
    <property type="entry name" value="STAS_dom_sf"/>
</dbReference>
<dbReference type="Proteomes" id="UP000562027">
    <property type="component" value="Unassembled WGS sequence"/>
</dbReference>
<comment type="caution">
    <text evidence="3">The sequence shown here is derived from an EMBL/GenBank/DDBJ whole genome shotgun (WGS) entry which is preliminary data.</text>
</comment>
<dbReference type="SUPFAM" id="SSF52091">
    <property type="entry name" value="SpoIIaa-like"/>
    <property type="match status" value="1"/>
</dbReference>
<dbReference type="GO" id="GO:0019825">
    <property type="term" value="F:oxygen binding"/>
    <property type="evidence" value="ECO:0007669"/>
    <property type="project" value="InterPro"/>
</dbReference>
<gene>
    <name evidence="3" type="ORF">HNP55_003791</name>
</gene>
<dbReference type="Gene3D" id="1.10.490.10">
    <property type="entry name" value="Globins"/>
    <property type="match status" value="1"/>
</dbReference>
<feature type="domain" description="STAS" evidence="2">
    <location>
        <begin position="179"/>
        <end position="290"/>
    </location>
</feature>
<dbReference type="AlphaFoldDB" id="A0A840L9I7"/>
<name>A0A840L9I7_9BURK</name>
<keyword evidence="4" id="KW-1185">Reference proteome</keyword>
<accession>A0A840L9I7</accession>
<dbReference type="Pfam" id="PF11563">
    <property type="entry name" value="Protoglobin"/>
    <property type="match status" value="1"/>
</dbReference>
<dbReference type="CDD" id="cd07041">
    <property type="entry name" value="STAS_RsbR_RsbS_like"/>
    <property type="match status" value="1"/>
</dbReference>
<sequence length="304" mass="34054">MSSVDLHNESLANVQQLRSMLDIDDDLLDAVQRYGKIAIPQLPQFLDAFYAWMAHQPDYRTFFSDPERLQRVKGGQLRYWQGFFRAQVDDNYLRRLRDVGEVHARIGLPLPTYFAAMDVSLAMLLENFYDNSLPPDDYIRCARAVTRLVHFDTTAVVETYSHLLGRRMAEQTRSLIAMSTPVTSLWEGILLLPIIGLVDSRRAQDIMHSSLSRIAESRAKVFIIDISGVSVVDTAVANHLIKVVQASQLMGCVCILSGLSPAIAQTIVELGIPVNDLRTTSTLRNALEIAFKFAGVSVKQISDN</sequence>
<dbReference type="Gene3D" id="3.30.750.24">
    <property type="entry name" value="STAS domain"/>
    <property type="match status" value="1"/>
</dbReference>
<evidence type="ECO:0000313" key="3">
    <source>
        <dbReference type="EMBL" id="MBB4845244.1"/>
    </source>
</evidence>
<dbReference type="InterPro" id="IPR039379">
    <property type="entry name" value="Protoglobin_sensor_dom"/>
</dbReference>
<keyword evidence="1" id="KW-0597">Phosphoprotein</keyword>
<dbReference type="InterPro" id="IPR012292">
    <property type="entry name" value="Globin/Proto"/>
</dbReference>
<evidence type="ECO:0000259" key="2">
    <source>
        <dbReference type="PROSITE" id="PS50801"/>
    </source>
</evidence>
<dbReference type="PANTHER" id="PTHR33745">
    <property type="entry name" value="RSBT ANTAGONIST PROTEIN RSBS-RELATED"/>
    <property type="match status" value="1"/>
</dbReference>
<dbReference type="PROSITE" id="PS50801">
    <property type="entry name" value="STAS"/>
    <property type="match status" value="1"/>
</dbReference>
<protein>
    <submittedName>
        <fullName evidence="3">RsbT co-antagonist protein RsbR</fullName>
    </submittedName>
</protein>
<dbReference type="Pfam" id="PF01740">
    <property type="entry name" value="STAS"/>
    <property type="match status" value="1"/>
</dbReference>
<dbReference type="EMBL" id="JACHLP010000008">
    <property type="protein sequence ID" value="MBB4845244.1"/>
    <property type="molecule type" value="Genomic_DNA"/>
</dbReference>
<reference evidence="3 4" key="1">
    <citation type="submission" date="2020-08" db="EMBL/GenBank/DDBJ databases">
        <title>Functional genomics of gut bacteria from endangered species of beetles.</title>
        <authorList>
            <person name="Carlos-Shanley C."/>
        </authorList>
    </citation>
    <scope>NUCLEOTIDE SEQUENCE [LARGE SCALE GENOMIC DNA]</scope>
    <source>
        <strain evidence="3 4">S00239</strain>
    </source>
</reference>
<dbReference type="PANTHER" id="PTHR33745:SF3">
    <property type="entry name" value="RSBT CO-ANTAGONIST PROTEIN RSBRC"/>
    <property type="match status" value="1"/>
</dbReference>
<proteinExistence type="predicted"/>
<evidence type="ECO:0000256" key="1">
    <source>
        <dbReference type="ARBA" id="ARBA00022553"/>
    </source>
</evidence>
<dbReference type="CDD" id="cd01068">
    <property type="entry name" value="globin_sensor"/>
    <property type="match status" value="1"/>
</dbReference>
<organism evidence="3 4">
    <name type="scientific">Roseateles oligotrophus</name>
    <dbReference type="NCBI Taxonomy" id="1769250"/>
    <lineage>
        <taxon>Bacteria</taxon>
        <taxon>Pseudomonadati</taxon>
        <taxon>Pseudomonadota</taxon>
        <taxon>Betaproteobacteria</taxon>
        <taxon>Burkholderiales</taxon>
        <taxon>Sphaerotilaceae</taxon>
        <taxon>Roseateles</taxon>
    </lineage>
</organism>
<dbReference type="SUPFAM" id="SSF46458">
    <property type="entry name" value="Globin-like"/>
    <property type="match status" value="1"/>
</dbReference>
<dbReference type="InterPro" id="IPR009050">
    <property type="entry name" value="Globin-like_sf"/>
</dbReference>
<dbReference type="GO" id="GO:0020037">
    <property type="term" value="F:heme binding"/>
    <property type="evidence" value="ECO:0007669"/>
    <property type="project" value="InterPro"/>
</dbReference>
<dbReference type="InterPro" id="IPR051932">
    <property type="entry name" value="Bact_StressResp_Reg"/>
</dbReference>